<accession>A0ABU8Q7W9</accession>
<dbReference type="EMBL" id="JBBGZA010000001">
    <property type="protein sequence ID" value="MEJ5095632.1"/>
    <property type="molecule type" value="Genomic_DNA"/>
</dbReference>
<dbReference type="RefSeq" id="WP_267495222.1">
    <property type="nucleotide sequence ID" value="NZ_BAAAEL010000012.1"/>
</dbReference>
<keyword evidence="1" id="KW-0472">Membrane</keyword>
<keyword evidence="1" id="KW-0812">Transmembrane</keyword>
<proteinExistence type="predicted"/>
<evidence type="ECO:0000313" key="3">
    <source>
        <dbReference type="Proteomes" id="UP001380365"/>
    </source>
</evidence>
<dbReference type="Proteomes" id="UP001380365">
    <property type="component" value="Unassembled WGS sequence"/>
</dbReference>
<sequence length="42" mass="4576">MNPWPFVIGAYALTLGGTAAMAAAAWIAMRRAEAQAERQRKK</sequence>
<evidence type="ECO:0000256" key="1">
    <source>
        <dbReference type="SAM" id="Phobius"/>
    </source>
</evidence>
<reference evidence="2 3" key="1">
    <citation type="submission" date="2023-12" db="EMBL/GenBank/DDBJ databases">
        <title>Gut-associated functions are favored during microbiome assembly across C. elegans life.</title>
        <authorList>
            <person name="Zimmermann J."/>
        </authorList>
    </citation>
    <scope>NUCLEOTIDE SEQUENCE [LARGE SCALE GENOMIC DNA]</scope>
    <source>
        <strain evidence="2 3">JUb134</strain>
    </source>
</reference>
<name>A0ABU8Q7W9_9SPHN</name>
<feature type="transmembrane region" description="Helical" evidence="1">
    <location>
        <begin position="6"/>
        <end position="29"/>
    </location>
</feature>
<evidence type="ECO:0008006" key="4">
    <source>
        <dbReference type="Google" id="ProtNLM"/>
    </source>
</evidence>
<gene>
    <name evidence="2" type="ORF">WH159_13915</name>
</gene>
<evidence type="ECO:0000313" key="2">
    <source>
        <dbReference type="EMBL" id="MEJ5095632.1"/>
    </source>
</evidence>
<organism evidence="2 3">
    <name type="scientific">Sphingomonas molluscorum</name>
    <dbReference type="NCBI Taxonomy" id="418184"/>
    <lineage>
        <taxon>Bacteria</taxon>
        <taxon>Pseudomonadati</taxon>
        <taxon>Pseudomonadota</taxon>
        <taxon>Alphaproteobacteria</taxon>
        <taxon>Sphingomonadales</taxon>
        <taxon>Sphingomonadaceae</taxon>
        <taxon>Sphingomonas</taxon>
    </lineage>
</organism>
<comment type="caution">
    <text evidence="2">The sequence shown here is derived from an EMBL/GenBank/DDBJ whole genome shotgun (WGS) entry which is preliminary data.</text>
</comment>
<keyword evidence="1" id="KW-1133">Transmembrane helix</keyword>
<protein>
    <recommendedName>
        <fullName evidence="4">Heme exporter protein D</fullName>
    </recommendedName>
</protein>
<keyword evidence="3" id="KW-1185">Reference proteome</keyword>